<evidence type="ECO:0000313" key="2">
    <source>
        <dbReference type="EMBL" id="GJT97661.1"/>
    </source>
</evidence>
<reference evidence="2" key="1">
    <citation type="journal article" date="2022" name="Int. J. Mol. Sci.">
        <title>Draft Genome of Tanacetum Coccineum: Genomic Comparison of Closely Related Tanacetum-Family Plants.</title>
        <authorList>
            <person name="Yamashiro T."/>
            <person name="Shiraishi A."/>
            <person name="Nakayama K."/>
            <person name="Satake H."/>
        </authorList>
    </citation>
    <scope>NUCLEOTIDE SEQUENCE</scope>
</reference>
<gene>
    <name evidence="2" type="ORF">Tco_1093179</name>
</gene>
<keyword evidence="3" id="KW-1185">Reference proteome</keyword>
<evidence type="ECO:0000256" key="1">
    <source>
        <dbReference type="SAM" id="MobiDB-lite"/>
    </source>
</evidence>
<proteinExistence type="predicted"/>
<organism evidence="2 3">
    <name type="scientific">Tanacetum coccineum</name>
    <dbReference type="NCBI Taxonomy" id="301880"/>
    <lineage>
        <taxon>Eukaryota</taxon>
        <taxon>Viridiplantae</taxon>
        <taxon>Streptophyta</taxon>
        <taxon>Embryophyta</taxon>
        <taxon>Tracheophyta</taxon>
        <taxon>Spermatophyta</taxon>
        <taxon>Magnoliopsida</taxon>
        <taxon>eudicotyledons</taxon>
        <taxon>Gunneridae</taxon>
        <taxon>Pentapetalae</taxon>
        <taxon>asterids</taxon>
        <taxon>campanulids</taxon>
        <taxon>Asterales</taxon>
        <taxon>Asteraceae</taxon>
        <taxon>Asteroideae</taxon>
        <taxon>Anthemideae</taxon>
        <taxon>Anthemidinae</taxon>
        <taxon>Tanacetum</taxon>
    </lineage>
</organism>
<reference evidence="2" key="2">
    <citation type="submission" date="2022-01" db="EMBL/GenBank/DDBJ databases">
        <authorList>
            <person name="Yamashiro T."/>
            <person name="Shiraishi A."/>
            <person name="Satake H."/>
            <person name="Nakayama K."/>
        </authorList>
    </citation>
    <scope>NUCLEOTIDE SEQUENCE</scope>
</reference>
<name>A0ABQ5ID74_9ASTR</name>
<dbReference type="EMBL" id="BQNB010020600">
    <property type="protein sequence ID" value="GJT97661.1"/>
    <property type="molecule type" value="Genomic_DNA"/>
</dbReference>
<dbReference type="Proteomes" id="UP001151760">
    <property type="component" value="Unassembled WGS sequence"/>
</dbReference>
<sequence length="129" mass="15306">MVEFPNWDNQHKNDSNSGKGNRCYRHLRSDFINSRIPRKDEFTEELIWKREVDLRRRIKSKCLVLAPDLQDQIQHQKESIPWWNCSWMPFQHLIFNSDSTLVEAISSSRSKSGLEKMIKFSFGMSSSEN</sequence>
<protein>
    <submittedName>
        <fullName evidence="2">Uncharacterized protein</fullName>
    </submittedName>
</protein>
<comment type="caution">
    <text evidence="2">The sequence shown here is derived from an EMBL/GenBank/DDBJ whole genome shotgun (WGS) entry which is preliminary data.</text>
</comment>
<evidence type="ECO:0000313" key="3">
    <source>
        <dbReference type="Proteomes" id="UP001151760"/>
    </source>
</evidence>
<feature type="region of interest" description="Disordered" evidence="1">
    <location>
        <begin position="1"/>
        <end position="20"/>
    </location>
</feature>
<accession>A0ABQ5ID74</accession>